<comment type="subunit">
    <text evidence="7">Homodimer.</text>
</comment>
<protein>
    <recommendedName>
        <fullName evidence="7">Chromosome partition protein Smc</fullName>
    </recommendedName>
</protein>
<evidence type="ECO:0000256" key="5">
    <source>
        <dbReference type="ARBA" id="ARBA00023054"/>
    </source>
</evidence>
<evidence type="ECO:0000256" key="3">
    <source>
        <dbReference type="ARBA" id="ARBA00022741"/>
    </source>
</evidence>
<dbReference type="GO" id="GO:0005524">
    <property type="term" value="F:ATP binding"/>
    <property type="evidence" value="ECO:0007669"/>
    <property type="project" value="UniProtKB-UniRule"/>
</dbReference>
<dbReference type="HAMAP" id="MF_01894">
    <property type="entry name" value="Smc_prok"/>
    <property type="match status" value="1"/>
</dbReference>
<evidence type="ECO:0000256" key="4">
    <source>
        <dbReference type="ARBA" id="ARBA00022840"/>
    </source>
</evidence>
<dbReference type="InterPro" id="IPR027417">
    <property type="entry name" value="P-loop_NTPase"/>
</dbReference>
<dbReference type="PIRSF" id="PIRSF005719">
    <property type="entry name" value="SMC"/>
    <property type="match status" value="1"/>
</dbReference>
<proteinExistence type="inferred from homology"/>
<comment type="function">
    <text evidence="7">Required for chromosome condensation and partitioning.</text>
</comment>
<comment type="caution">
    <text evidence="9">The sequence shown here is derived from an EMBL/GenBank/DDBJ whole genome shotgun (WGS) entry which is preliminary data.</text>
</comment>
<feature type="domain" description="SMC hinge" evidence="8">
    <location>
        <begin position="518"/>
        <end position="637"/>
    </location>
</feature>
<dbReference type="FunFam" id="3.40.50.300:FF:000984">
    <property type="entry name" value="Chromosome partition protein Smc"/>
    <property type="match status" value="1"/>
</dbReference>
<dbReference type="GO" id="GO:0016887">
    <property type="term" value="F:ATP hydrolysis activity"/>
    <property type="evidence" value="ECO:0007669"/>
    <property type="project" value="InterPro"/>
</dbReference>
<accession>A0A5R9F198</accession>
<comment type="subcellular location">
    <subcellularLocation>
        <location evidence="1 7">Cytoplasm</location>
    </subcellularLocation>
</comment>
<dbReference type="SUPFAM" id="SSF75553">
    <property type="entry name" value="Smc hinge domain"/>
    <property type="match status" value="1"/>
</dbReference>
<dbReference type="FunFam" id="3.40.50.300:FF:000901">
    <property type="entry name" value="Chromosome partition protein Smc"/>
    <property type="match status" value="1"/>
</dbReference>
<gene>
    <name evidence="7 9" type="primary">smc</name>
    <name evidence="9" type="ORF">FCL54_09275</name>
</gene>
<dbReference type="InterPro" id="IPR010935">
    <property type="entry name" value="SMC_hinge"/>
</dbReference>
<dbReference type="InterPro" id="IPR003395">
    <property type="entry name" value="RecF/RecN/SMC_N"/>
</dbReference>
<keyword evidence="5 7" id="KW-0175">Coiled coil</keyword>
<dbReference type="Gene3D" id="3.30.70.1620">
    <property type="match status" value="1"/>
</dbReference>
<evidence type="ECO:0000256" key="7">
    <source>
        <dbReference type="HAMAP-Rule" id="MF_01894"/>
    </source>
</evidence>
<comment type="similarity">
    <text evidence="7">Belongs to the SMC family.</text>
</comment>
<dbReference type="NCBIfam" id="TIGR02168">
    <property type="entry name" value="SMC_prok_B"/>
    <property type="match status" value="1"/>
</dbReference>
<dbReference type="Proteomes" id="UP000308230">
    <property type="component" value="Unassembled WGS sequence"/>
</dbReference>
<dbReference type="GO" id="GO:0006260">
    <property type="term" value="P:DNA replication"/>
    <property type="evidence" value="ECO:0007669"/>
    <property type="project" value="UniProtKB-UniRule"/>
</dbReference>
<organism evidence="9 10">
    <name type="scientific">Exobacillus caeni</name>
    <dbReference type="NCBI Taxonomy" id="2574798"/>
    <lineage>
        <taxon>Bacteria</taxon>
        <taxon>Bacillati</taxon>
        <taxon>Bacillota</taxon>
        <taxon>Bacilli</taxon>
        <taxon>Bacillales</taxon>
        <taxon>Guptibacillaceae</taxon>
        <taxon>Exobacillus</taxon>
    </lineage>
</organism>
<dbReference type="Pfam" id="PF06470">
    <property type="entry name" value="SMC_hinge"/>
    <property type="match status" value="1"/>
</dbReference>
<dbReference type="GO" id="GO:0005694">
    <property type="term" value="C:chromosome"/>
    <property type="evidence" value="ECO:0007669"/>
    <property type="project" value="InterPro"/>
</dbReference>
<feature type="coiled-coil region" evidence="7">
    <location>
        <begin position="672"/>
        <end position="727"/>
    </location>
</feature>
<dbReference type="OrthoDB" id="9808768at2"/>
<feature type="coiled-coil region" evidence="7">
    <location>
        <begin position="167"/>
        <end position="201"/>
    </location>
</feature>
<dbReference type="Pfam" id="PF02463">
    <property type="entry name" value="SMC_N"/>
    <property type="match status" value="1"/>
</dbReference>
<dbReference type="InterPro" id="IPR036277">
    <property type="entry name" value="SMC_hinge_sf"/>
</dbReference>
<feature type="binding site" evidence="7">
    <location>
        <begin position="32"/>
        <end position="39"/>
    </location>
    <ligand>
        <name>ATP</name>
        <dbReference type="ChEBI" id="CHEBI:30616"/>
    </ligand>
</feature>
<keyword evidence="10" id="KW-1185">Reference proteome</keyword>
<evidence type="ECO:0000256" key="6">
    <source>
        <dbReference type="ARBA" id="ARBA00023125"/>
    </source>
</evidence>
<reference evidence="9 10" key="1">
    <citation type="submission" date="2019-04" db="EMBL/GenBank/DDBJ databases">
        <title>Bacillus caeni sp. nov., a bacterium isolated from mangrove sediment.</title>
        <authorList>
            <person name="Huang H."/>
            <person name="Mo K."/>
            <person name="Hu Y."/>
        </authorList>
    </citation>
    <scope>NUCLEOTIDE SEQUENCE [LARGE SCALE GENOMIC DNA]</scope>
    <source>
        <strain evidence="9 10">HB172195</strain>
    </source>
</reference>
<dbReference type="InterPro" id="IPR011890">
    <property type="entry name" value="SMC_prok"/>
</dbReference>
<dbReference type="CDD" id="cd03278">
    <property type="entry name" value="ABC_SMC_barmotin"/>
    <property type="match status" value="2"/>
</dbReference>
<feature type="coiled-coil region" evidence="7">
    <location>
        <begin position="248"/>
        <end position="454"/>
    </location>
</feature>
<dbReference type="SMART" id="SM00968">
    <property type="entry name" value="SMC_hinge"/>
    <property type="match status" value="1"/>
</dbReference>
<dbReference type="AlphaFoldDB" id="A0A5R9F198"/>
<dbReference type="GO" id="GO:0007059">
    <property type="term" value="P:chromosome segregation"/>
    <property type="evidence" value="ECO:0007669"/>
    <property type="project" value="UniProtKB-UniRule"/>
</dbReference>
<evidence type="ECO:0000256" key="2">
    <source>
        <dbReference type="ARBA" id="ARBA00022490"/>
    </source>
</evidence>
<evidence type="ECO:0000313" key="9">
    <source>
        <dbReference type="EMBL" id="TLS37337.1"/>
    </source>
</evidence>
<comment type="domain">
    <text evidence="7">Contains large globular domains required for ATP hydrolysis at each terminus and a third globular domain forming a flexible hinge near the middle of the molecule. These domains are separated by coiled-coil structures.</text>
</comment>
<keyword evidence="6 7" id="KW-0238">DNA-binding</keyword>
<sequence length="1187" mass="136463">MFLKRLDVAGFKSFAERISVEFVPGVTAVVGPNGSGKSNINDSIRWVLGEQSAKSLRGSKMEDIIFAGSDTRKPLNLAEVTLTLDNQDQYLPIEYNEVSVTRRVYRSGDSEYLINNQPCRLKDIIDLFMDSGLGKESFSIIGQGKIEEILSSKSEERRKIFEEAAGVLKYKQRKQKAVAKLAETEENLHRVEDILYELEDQVEPLKIQASIAKDYLAKREELEKIETALIVHEIEELHGKWESKSTEINSLIERERALSEAVAEKETELDGLKSEIEQVEQKLDQKQESLLITSEDLEKLEGKKEVLKERKKNADQNKENLKHTIQSHQNKKAHLNSEIKRQTELFNKQKRELTELKNRLEKETKLLQDIEQDIETELEKLKSDYFEMLNEQASMRNENRYLNEQLTGLKSKSDRLDQENKKFLDQRKEVQLRKKDLELQLKSVKDKLQKHVSSYYKTKQDVDTAEKEFREKESNLYQAYQYIQQFRSRKEMLEEMQEDYSGFFQGVKEVLKARDDLTGIEGAIAELVTVPKEVETAIETALGGAMQHVVVQTEADGRKAIQFLKAKRFGRATFLPMNVVRPRKIGMHEKSSISSHSSYVGIAADLIKFDARYADILNNLLGNVIVTRDLKGANEIARLLQYRFRIVTTEGDIVNPGGSMSGGAVKQKSTSLLSRQRELETVEEKLATMENKVAVLEEEVKKDRESITQKKENLEDMRETGEELRLEEQSFIRDIKEIEMEEGNINDRLSLYDREKSSISEEKDSNEERRQFLSDKLEKVSKEAEKLEKKIERLTHKKKNQQTSKESLQTEITDLKVKVAEHQQAFTNKKETLDRLVNEQKENQELLSTAEEDFWLLEEAVSSNNSGEEKLEEEIKQKRTNKNDLLSVISSLRNNRASLNQQIEAEETELKGLKQQEKQIGGLLKAEEVQINRLDVELENRLGYLGDEYGLTYERAKEKHVLSMEATEARKRIKLIKMEIEELGTVNLGAIEEYERISGRYEFLTEQQSDLNHAKETLYSVINEMDEEMKRRFEDTFVKIRSNFQDVFTELFGGGKADLVLTNPDDLLATGVDILAQPPGKKLQHLALLSGGERAFTAIALLFSILMVRPVPFCVLDEVEAALDEANVNRFASFLKRFSEETQFIVITHRKGTMEEADVLYGVTMQESGVSNLVSVRLEESKELVKQ</sequence>
<evidence type="ECO:0000313" key="10">
    <source>
        <dbReference type="Proteomes" id="UP000308230"/>
    </source>
</evidence>
<dbReference type="GO" id="GO:0007062">
    <property type="term" value="P:sister chromatid cohesion"/>
    <property type="evidence" value="ECO:0007669"/>
    <property type="project" value="InterPro"/>
</dbReference>
<keyword evidence="3 7" id="KW-0547">Nucleotide-binding</keyword>
<keyword evidence="4 7" id="KW-0067">ATP-binding</keyword>
<dbReference type="SUPFAM" id="SSF52540">
    <property type="entry name" value="P-loop containing nucleoside triphosphate hydrolases"/>
    <property type="match status" value="2"/>
</dbReference>
<feature type="coiled-coil region" evidence="7">
    <location>
        <begin position="763"/>
        <end position="916"/>
    </location>
</feature>
<dbReference type="GO" id="GO:0030261">
    <property type="term" value="P:chromosome condensation"/>
    <property type="evidence" value="ECO:0007669"/>
    <property type="project" value="InterPro"/>
</dbReference>
<dbReference type="RefSeq" id="WP_138125669.1">
    <property type="nucleotide sequence ID" value="NZ_SWLG01000006.1"/>
</dbReference>
<dbReference type="Gene3D" id="1.20.1060.20">
    <property type="match status" value="1"/>
</dbReference>
<dbReference type="GO" id="GO:0003677">
    <property type="term" value="F:DNA binding"/>
    <property type="evidence" value="ECO:0007669"/>
    <property type="project" value="UniProtKB-UniRule"/>
</dbReference>
<keyword evidence="2 7" id="KW-0963">Cytoplasm</keyword>
<evidence type="ECO:0000256" key="1">
    <source>
        <dbReference type="ARBA" id="ARBA00004496"/>
    </source>
</evidence>
<dbReference type="GO" id="GO:0005737">
    <property type="term" value="C:cytoplasm"/>
    <property type="evidence" value="ECO:0007669"/>
    <property type="project" value="UniProtKB-SubCell"/>
</dbReference>
<dbReference type="InterPro" id="IPR024704">
    <property type="entry name" value="SMC"/>
</dbReference>
<dbReference type="EMBL" id="SWLG01000006">
    <property type="protein sequence ID" value="TLS37337.1"/>
    <property type="molecule type" value="Genomic_DNA"/>
</dbReference>
<evidence type="ECO:0000259" key="8">
    <source>
        <dbReference type="SMART" id="SM00968"/>
    </source>
</evidence>
<dbReference type="PANTHER" id="PTHR43977">
    <property type="entry name" value="STRUCTURAL MAINTENANCE OF CHROMOSOMES PROTEIN 3"/>
    <property type="match status" value="1"/>
</dbReference>
<name>A0A5R9F198_9BACL</name>
<dbReference type="Gene3D" id="3.40.50.300">
    <property type="entry name" value="P-loop containing nucleotide triphosphate hydrolases"/>
    <property type="match status" value="2"/>
</dbReference>